<keyword evidence="4" id="KW-0238">DNA-binding</keyword>
<feature type="domain" description="PAS" evidence="7">
    <location>
        <begin position="195"/>
        <end position="246"/>
    </location>
</feature>
<keyword evidence="9" id="KW-1185">Reference proteome</keyword>
<dbReference type="InterPro" id="IPR010524">
    <property type="entry name" value="Sig_transdc_resp-reg_PrpR_N"/>
</dbReference>
<organism evidence="8 9">
    <name type="scientific">Desulfosarcina widdelii</name>
    <dbReference type="NCBI Taxonomy" id="947919"/>
    <lineage>
        <taxon>Bacteria</taxon>
        <taxon>Pseudomonadati</taxon>
        <taxon>Thermodesulfobacteriota</taxon>
        <taxon>Desulfobacteria</taxon>
        <taxon>Desulfobacterales</taxon>
        <taxon>Desulfosarcinaceae</taxon>
        <taxon>Desulfosarcina</taxon>
    </lineage>
</organism>
<dbReference type="PANTHER" id="PTHR32071">
    <property type="entry name" value="TRANSCRIPTIONAL REGULATORY PROTEIN"/>
    <property type="match status" value="1"/>
</dbReference>
<dbReference type="Gene3D" id="3.40.50.10660">
    <property type="entry name" value="PrpR receptor domain-like"/>
    <property type="match status" value="1"/>
</dbReference>
<reference evidence="8 9" key="1">
    <citation type="submission" date="2019-11" db="EMBL/GenBank/DDBJ databases">
        <title>Comparative genomics of hydrocarbon-degrading Desulfosarcina strains.</title>
        <authorList>
            <person name="Watanabe M."/>
            <person name="Kojima H."/>
            <person name="Fukui M."/>
        </authorList>
    </citation>
    <scope>NUCLEOTIDE SEQUENCE [LARGE SCALE GENOMIC DNA]</scope>
    <source>
        <strain evidence="8 9">PP31</strain>
    </source>
</reference>
<dbReference type="InterPro" id="IPR000014">
    <property type="entry name" value="PAS"/>
</dbReference>
<dbReference type="InterPro" id="IPR002197">
    <property type="entry name" value="HTH_Fis"/>
</dbReference>
<dbReference type="SUPFAM" id="SSF52540">
    <property type="entry name" value="P-loop containing nucleoside triphosphate hydrolases"/>
    <property type="match status" value="1"/>
</dbReference>
<dbReference type="Proteomes" id="UP000427769">
    <property type="component" value="Chromosome"/>
</dbReference>
<dbReference type="Gene3D" id="1.10.10.60">
    <property type="entry name" value="Homeodomain-like"/>
    <property type="match status" value="1"/>
</dbReference>
<dbReference type="CDD" id="cd00009">
    <property type="entry name" value="AAA"/>
    <property type="match status" value="1"/>
</dbReference>
<sequence length="642" mass="72728">MQTNNVTVGIFASSQPVIKRIKAITAHQQDQIHINTQGLDDAIPEAIEMQRNGIEVIISRRGTAHLLRENLRIPVLSFPHRSLDILVSLKAAASISRRILLPTFRQKMDGMLILEELLDIEIVQKIYNDRQGLERVISQSKRKGCEVVVGGSVSEQISETLGIRFVGIRTSDEDMAATIENAKSVAISGREERATARRYRSIIDAASDGIIAVNDKGRIITINSKARQILHIGKDEVMNHSITDLIPNCPVQHVLATKKPVQDLLGQIHNDQYVFSHLPVLLDDEAIGAVSTFRDIGKIMRTENVVRSSLSKGLVAKYNFDELVYDSLEMEDLLNVSREYAKTESTILLVGETGTGKEIFAHGIHNLSRRSRHPFVSINCTALPEQLLESELFGYEEGSFTGSKKGGKPGQFEIAHKGTIFLDEIDSTPKAMQIRLLRVLQEREILRVGGDRKIPVDVRIIAAASRDLHHAVLEGKFRADLFYRINVLCLQIPPLRRRQEDIPVLLDYFIKLFSNRQNFKPIMIPEEYVYKLKQYDWPGNVRQLRNFAERLVINCSLHRRHDMLNVLYRELIQKTILTQSSLAKPKPSFELKNRIKETTLKSEKAIIIKALSQARYSKSKAAKLLGISRTTLWRKIKEHSID</sequence>
<dbReference type="PROSITE" id="PS00676">
    <property type="entry name" value="SIGMA54_INTERACT_2"/>
    <property type="match status" value="1"/>
</dbReference>
<dbReference type="GO" id="GO:0005524">
    <property type="term" value="F:ATP binding"/>
    <property type="evidence" value="ECO:0007669"/>
    <property type="project" value="UniProtKB-KW"/>
</dbReference>
<dbReference type="Gene3D" id="3.40.50.300">
    <property type="entry name" value="P-loop containing nucleotide triphosphate hydrolases"/>
    <property type="match status" value="1"/>
</dbReference>
<protein>
    <submittedName>
        <fullName evidence="8">Sigma-54-dependent Fis family transcriptional regulator</fullName>
    </submittedName>
</protein>
<dbReference type="Pfam" id="PF25601">
    <property type="entry name" value="AAA_lid_14"/>
    <property type="match status" value="1"/>
</dbReference>
<dbReference type="GO" id="GO:0006355">
    <property type="term" value="P:regulation of DNA-templated transcription"/>
    <property type="evidence" value="ECO:0007669"/>
    <property type="project" value="InterPro"/>
</dbReference>
<dbReference type="SUPFAM" id="SSF46689">
    <property type="entry name" value="Homeodomain-like"/>
    <property type="match status" value="1"/>
</dbReference>
<dbReference type="NCBIfam" id="TIGR00229">
    <property type="entry name" value="sensory_box"/>
    <property type="match status" value="1"/>
</dbReference>
<keyword evidence="2" id="KW-0067">ATP-binding</keyword>
<dbReference type="SMART" id="SM00091">
    <property type="entry name" value="PAS"/>
    <property type="match status" value="1"/>
</dbReference>
<dbReference type="PANTHER" id="PTHR32071:SF57">
    <property type="entry name" value="C4-DICARBOXYLATE TRANSPORT TRANSCRIPTIONAL REGULATORY PROTEIN DCTD"/>
    <property type="match status" value="1"/>
</dbReference>
<dbReference type="GO" id="GO:0000156">
    <property type="term" value="F:phosphorelay response regulator activity"/>
    <property type="evidence" value="ECO:0007669"/>
    <property type="project" value="InterPro"/>
</dbReference>
<evidence type="ECO:0000313" key="8">
    <source>
        <dbReference type="EMBL" id="BBO72657.1"/>
    </source>
</evidence>
<dbReference type="PROSITE" id="PS50045">
    <property type="entry name" value="SIGMA54_INTERACT_4"/>
    <property type="match status" value="1"/>
</dbReference>
<evidence type="ECO:0000259" key="7">
    <source>
        <dbReference type="PROSITE" id="PS50112"/>
    </source>
</evidence>
<dbReference type="AlphaFoldDB" id="A0A5K7Z836"/>
<evidence type="ECO:0000256" key="3">
    <source>
        <dbReference type="ARBA" id="ARBA00023015"/>
    </source>
</evidence>
<dbReference type="GO" id="GO:0043565">
    <property type="term" value="F:sequence-specific DNA binding"/>
    <property type="evidence" value="ECO:0007669"/>
    <property type="project" value="InterPro"/>
</dbReference>
<dbReference type="InterPro" id="IPR003593">
    <property type="entry name" value="AAA+_ATPase"/>
</dbReference>
<dbReference type="InterPro" id="IPR035965">
    <property type="entry name" value="PAS-like_dom_sf"/>
</dbReference>
<dbReference type="InterPro" id="IPR013767">
    <property type="entry name" value="PAS_fold"/>
</dbReference>
<dbReference type="Gene3D" id="3.30.450.20">
    <property type="entry name" value="PAS domain"/>
    <property type="match status" value="1"/>
</dbReference>
<dbReference type="PROSITE" id="PS00675">
    <property type="entry name" value="SIGMA54_INTERACT_1"/>
    <property type="match status" value="1"/>
</dbReference>
<dbReference type="InterPro" id="IPR009057">
    <property type="entry name" value="Homeodomain-like_sf"/>
</dbReference>
<dbReference type="Pfam" id="PF02954">
    <property type="entry name" value="HTH_8"/>
    <property type="match status" value="1"/>
</dbReference>
<evidence type="ECO:0000256" key="1">
    <source>
        <dbReference type="ARBA" id="ARBA00022741"/>
    </source>
</evidence>
<dbReference type="InterPro" id="IPR002078">
    <property type="entry name" value="Sigma_54_int"/>
</dbReference>
<dbReference type="SMART" id="SM00382">
    <property type="entry name" value="AAA"/>
    <property type="match status" value="1"/>
</dbReference>
<dbReference type="PRINTS" id="PR01590">
    <property type="entry name" value="HTHFIS"/>
</dbReference>
<dbReference type="PROSITE" id="PS00688">
    <property type="entry name" value="SIGMA54_INTERACT_3"/>
    <property type="match status" value="1"/>
</dbReference>
<dbReference type="Gene3D" id="1.10.8.60">
    <property type="match status" value="1"/>
</dbReference>
<evidence type="ECO:0000259" key="6">
    <source>
        <dbReference type="PROSITE" id="PS50045"/>
    </source>
</evidence>
<dbReference type="SUPFAM" id="SSF159800">
    <property type="entry name" value="PrpR receptor domain-like"/>
    <property type="match status" value="1"/>
</dbReference>
<feature type="domain" description="Sigma-54 factor interaction" evidence="6">
    <location>
        <begin position="323"/>
        <end position="553"/>
    </location>
</feature>
<keyword evidence="3" id="KW-0805">Transcription regulation</keyword>
<keyword evidence="5" id="KW-0804">Transcription</keyword>
<dbReference type="InterPro" id="IPR025662">
    <property type="entry name" value="Sigma_54_int_dom_ATP-bd_1"/>
</dbReference>
<evidence type="ECO:0000256" key="5">
    <source>
        <dbReference type="ARBA" id="ARBA00023163"/>
    </source>
</evidence>
<evidence type="ECO:0000313" key="9">
    <source>
        <dbReference type="Proteomes" id="UP000427769"/>
    </source>
</evidence>
<dbReference type="Pfam" id="PF06506">
    <property type="entry name" value="PrpR_N"/>
    <property type="match status" value="1"/>
</dbReference>
<dbReference type="KEGG" id="dwd:DSCW_00740"/>
<dbReference type="Pfam" id="PF00989">
    <property type="entry name" value="PAS"/>
    <property type="match status" value="1"/>
</dbReference>
<dbReference type="CDD" id="cd00130">
    <property type="entry name" value="PAS"/>
    <property type="match status" value="1"/>
</dbReference>
<keyword evidence="1" id="KW-0547">Nucleotide-binding</keyword>
<dbReference type="SUPFAM" id="SSF55785">
    <property type="entry name" value="PYP-like sensor domain (PAS domain)"/>
    <property type="match status" value="1"/>
</dbReference>
<dbReference type="PROSITE" id="PS50112">
    <property type="entry name" value="PAS"/>
    <property type="match status" value="1"/>
</dbReference>
<dbReference type="InterPro" id="IPR027417">
    <property type="entry name" value="P-loop_NTPase"/>
</dbReference>
<dbReference type="Pfam" id="PF00158">
    <property type="entry name" value="Sigma54_activat"/>
    <property type="match status" value="1"/>
</dbReference>
<accession>A0A5K7Z836</accession>
<evidence type="ECO:0000256" key="2">
    <source>
        <dbReference type="ARBA" id="ARBA00022840"/>
    </source>
</evidence>
<name>A0A5K7Z836_9BACT</name>
<evidence type="ECO:0000256" key="4">
    <source>
        <dbReference type="ARBA" id="ARBA00023125"/>
    </source>
</evidence>
<dbReference type="EMBL" id="AP021875">
    <property type="protein sequence ID" value="BBO72657.1"/>
    <property type="molecule type" value="Genomic_DNA"/>
</dbReference>
<gene>
    <name evidence="8" type="ORF">DSCW_00740</name>
</gene>
<dbReference type="InterPro" id="IPR058031">
    <property type="entry name" value="AAA_lid_NorR"/>
</dbReference>
<dbReference type="FunFam" id="3.40.50.300:FF:000006">
    <property type="entry name" value="DNA-binding transcriptional regulator NtrC"/>
    <property type="match status" value="1"/>
</dbReference>
<proteinExistence type="predicted"/>
<dbReference type="InterPro" id="IPR025944">
    <property type="entry name" value="Sigma_54_int_dom_CS"/>
</dbReference>
<dbReference type="InterPro" id="IPR025943">
    <property type="entry name" value="Sigma_54_int_dom_ATP-bd_2"/>
</dbReference>
<dbReference type="RefSeq" id="WP_170302060.1">
    <property type="nucleotide sequence ID" value="NZ_AP021875.1"/>
</dbReference>
<dbReference type="Gene3D" id="3.40.50.2300">
    <property type="match status" value="1"/>
</dbReference>